<dbReference type="Pfam" id="PF01856">
    <property type="entry name" value="HP_OMP"/>
    <property type="match status" value="1"/>
</dbReference>
<proteinExistence type="predicted"/>
<reference evidence="2" key="1">
    <citation type="submission" date="2016-10" db="EMBL/GenBank/DDBJ databases">
        <title>Proteomic and phylogenetic analysis of the outer membrane protein repertoire of gastric Helicobacter species.</title>
        <authorList>
            <person name="Joosten M."/>
        </authorList>
    </citation>
    <scope>NUCLEOTIDE SEQUENCE</scope>
    <source>
        <strain evidence="2">HS2</strain>
    </source>
</reference>
<keyword evidence="1" id="KW-0472">Membrane</keyword>
<dbReference type="InterPro" id="IPR002718">
    <property type="entry name" value="OMP_Helicobacter"/>
</dbReference>
<dbReference type="EMBL" id="LT633530">
    <property type="protein sequence ID" value="SFZ72250.1"/>
    <property type="molecule type" value="Genomic_DNA"/>
</dbReference>
<sequence length="292" mass="32765">MFGNKAPNGVSVVQLAEIYEWFSKVGSQVLASNNTDLELELLKIYNDYNDSIRTAHNTSNYHLSVPALKTVPQPTAPTLNLTYNSQASTITADQSKANQQHNLTPMQALISLAPLSNTINSLSRPFGNVNWNASIGVGYQYFFSRHFGFDAYINTEYSYLNSPLLKRLDNFKALQGVSWGIGADFIYDMLVAKGKQKWFAGLFAGIAGAGNYYYLDMKETPLARTRGYNVLFNWGLRFQRSHNIFKIGVKNPLITRNLSMQANNTKVILNKTAKSANIYISYAVFCLKKKCF</sequence>
<accession>A0A1M4NHH7</accession>
<feature type="transmembrane region" description="Helical" evidence="1">
    <location>
        <begin position="198"/>
        <end position="215"/>
    </location>
</feature>
<dbReference type="AlphaFoldDB" id="A0A1M4NHH7"/>
<protein>
    <submittedName>
        <fullName evidence="2">OMP617</fullName>
    </submittedName>
</protein>
<evidence type="ECO:0000313" key="2">
    <source>
        <dbReference type="EMBL" id="SFZ72250.1"/>
    </source>
</evidence>
<keyword evidence="1" id="KW-1133">Transmembrane helix</keyword>
<keyword evidence="1" id="KW-0812">Transmembrane</keyword>
<gene>
    <name evidence="2" type="primary">omp617</name>
</gene>
<name>A0A1M4NHH7_9HELI</name>
<evidence type="ECO:0000256" key="1">
    <source>
        <dbReference type="SAM" id="Phobius"/>
    </source>
</evidence>
<organism evidence="2">
    <name type="scientific">Helicobacter suis</name>
    <dbReference type="NCBI Taxonomy" id="104628"/>
    <lineage>
        <taxon>Bacteria</taxon>
        <taxon>Pseudomonadati</taxon>
        <taxon>Campylobacterota</taxon>
        <taxon>Epsilonproteobacteria</taxon>
        <taxon>Campylobacterales</taxon>
        <taxon>Helicobacteraceae</taxon>
        <taxon>Helicobacter</taxon>
    </lineage>
</organism>